<reference evidence="1 2" key="1">
    <citation type="submission" date="2017-10" db="EMBL/GenBank/DDBJ databases">
        <title>Extensive intraspecific genome diversity in a model arbuscular mycorrhizal fungus.</title>
        <authorList>
            <person name="Chen E.C.H."/>
            <person name="Morin E."/>
            <person name="Baudet D."/>
            <person name="Noel J."/>
            <person name="Ndikumana S."/>
            <person name="Charron P."/>
            <person name="St-Onge C."/>
            <person name="Giorgi J."/>
            <person name="Grigoriev I.V."/>
            <person name="Roux C."/>
            <person name="Martin F.M."/>
            <person name="Corradi N."/>
        </authorList>
    </citation>
    <scope>NUCLEOTIDE SEQUENCE [LARGE SCALE GENOMIC DNA]</scope>
    <source>
        <strain evidence="1 2">A1</strain>
    </source>
</reference>
<protein>
    <submittedName>
        <fullName evidence="1">Uncharacterized protein</fullName>
    </submittedName>
</protein>
<dbReference type="SMART" id="SM00398">
    <property type="entry name" value="HMG"/>
    <property type="match status" value="1"/>
</dbReference>
<dbReference type="Proteomes" id="UP000232688">
    <property type="component" value="Unassembled WGS sequence"/>
</dbReference>
<comment type="caution">
    <text evidence="1">The sequence shown here is derived from an EMBL/GenBank/DDBJ whole genome shotgun (WGS) entry which is preliminary data.</text>
</comment>
<dbReference type="PROSITE" id="PS50118">
    <property type="entry name" value="HMG_BOX_2"/>
    <property type="match status" value="1"/>
</dbReference>
<dbReference type="Pfam" id="PF00505">
    <property type="entry name" value="HMG_box"/>
    <property type="match status" value="1"/>
</dbReference>
<gene>
    <name evidence="1" type="ORF">RhiirA1_411373</name>
</gene>
<evidence type="ECO:0000313" key="2">
    <source>
        <dbReference type="Proteomes" id="UP000232688"/>
    </source>
</evidence>
<name>A0A2I1DYV1_9GLOM</name>
<dbReference type="VEuPathDB" id="FungiDB:FUN_021829"/>
<dbReference type="InterPro" id="IPR036910">
    <property type="entry name" value="HMG_box_dom_sf"/>
</dbReference>
<dbReference type="GO" id="GO:0005634">
    <property type="term" value="C:nucleus"/>
    <property type="evidence" value="ECO:0007669"/>
    <property type="project" value="UniProtKB-UniRule"/>
</dbReference>
<accession>A0A2I1DYV1</accession>
<dbReference type="SUPFAM" id="SSF47095">
    <property type="entry name" value="HMG-box"/>
    <property type="match status" value="1"/>
</dbReference>
<evidence type="ECO:0000313" key="1">
    <source>
        <dbReference type="EMBL" id="PKC72798.1"/>
    </source>
</evidence>
<proteinExistence type="predicted"/>
<dbReference type="AlphaFoldDB" id="A0A2I1DYV1"/>
<sequence>MNSSNLREVEDNFIFEFPKKKKKSPNAFIIYRREIVNEIIKASPNTTIKEISGIAAEGWKNLTPNERNKYYKLAEEANRHDERKIKKTIKQKKEHPYKLEFDAHFSEEGDKSSSPSNIINTVEIPSDTNLIHIDTHDNLKFNIFSEDSVSYFFD</sequence>
<reference evidence="1 2" key="2">
    <citation type="submission" date="2017-10" db="EMBL/GenBank/DDBJ databases">
        <title>Genome analyses suggest a sexual origin of heterokaryosis in a supposedly ancient asexual fungus.</title>
        <authorList>
            <person name="Corradi N."/>
            <person name="Sedzielewska K."/>
            <person name="Noel J."/>
            <person name="Charron P."/>
            <person name="Farinelli L."/>
            <person name="Marton T."/>
            <person name="Kruger M."/>
            <person name="Pelin A."/>
            <person name="Brachmann A."/>
            <person name="Corradi N."/>
        </authorList>
    </citation>
    <scope>NUCLEOTIDE SEQUENCE [LARGE SCALE GENOMIC DNA]</scope>
    <source>
        <strain evidence="1 2">A1</strain>
    </source>
</reference>
<dbReference type="GO" id="GO:0003677">
    <property type="term" value="F:DNA binding"/>
    <property type="evidence" value="ECO:0007669"/>
    <property type="project" value="UniProtKB-UniRule"/>
</dbReference>
<dbReference type="Gene3D" id="1.10.30.10">
    <property type="entry name" value="High mobility group box domain"/>
    <property type="match status" value="1"/>
</dbReference>
<organism evidence="1 2">
    <name type="scientific">Rhizophagus irregularis</name>
    <dbReference type="NCBI Taxonomy" id="588596"/>
    <lineage>
        <taxon>Eukaryota</taxon>
        <taxon>Fungi</taxon>
        <taxon>Fungi incertae sedis</taxon>
        <taxon>Mucoromycota</taxon>
        <taxon>Glomeromycotina</taxon>
        <taxon>Glomeromycetes</taxon>
        <taxon>Glomerales</taxon>
        <taxon>Glomeraceae</taxon>
        <taxon>Rhizophagus</taxon>
    </lineage>
</organism>
<dbReference type="VEuPathDB" id="FungiDB:RhiirA1_411373"/>
<dbReference type="OrthoDB" id="6247875at2759"/>
<dbReference type="VEuPathDB" id="FungiDB:RhiirFUN_003747"/>
<dbReference type="InterPro" id="IPR009071">
    <property type="entry name" value="HMG_box_dom"/>
</dbReference>
<dbReference type="EMBL" id="LLXH01000113">
    <property type="protein sequence ID" value="PKC72798.1"/>
    <property type="molecule type" value="Genomic_DNA"/>
</dbReference>
<dbReference type="PANTHER" id="PTHR47658">
    <property type="entry name" value="HIGH MOBILITY GROUP B PROTEIN 12-RELATED"/>
    <property type="match status" value="1"/>
</dbReference>